<gene>
    <name evidence="1" type="ORF">IEQ34_018894</name>
</gene>
<reference evidence="1 2" key="1">
    <citation type="journal article" date="2021" name="Hortic Res">
        <title>Chromosome-scale assembly of the Dendrobium chrysotoxum genome enhances the understanding of orchid evolution.</title>
        <authorList>
            <person name="Zhang Y."/>
            <person name="Zhang G.Q."/>
            <person name="Zhang D."/>
            <person name="Liu X.D."/>
            <person name="Xu X.Y."/>
            <person name="Sun W.H."/>
            <person name="Yu X."/>
            <person name="Zhu X."/>
            <person name="Wang Z.W."/>
            <person name="Zhao X."/>
            <person name="Zhong W.Y."/>
            <person name="Chen H."/>
            <person name="Yin W.L."/>
            <person name="Huang T."/>
            <person name="Niu S.C."/>
            <person name="Liu Z.J."/>
        </authorList>
    </citation>
    <scope>NUCLEOTIDE SEQUENCE [LARGE SCALE GENOMIC DNA]</scope>
    <source>
        <strain evidence="1">Lindl</strain>
    </source>
</reference>
<comment type="caution">
    <text evidence="1">The sequence shown here is derived from an EMBL/GenBank/DDBJ whole genome shotgun (WGS) entry which is preliminary data.</text>
</comment>
<dbReference type="EMBL" id="JAGFBR010000017">
    <property type="protein sequence ID" value="KAH0451595.1"/>
    <property type="molecule type" value="Genomic_DNA"/>
</dbReference>
<proteinExistence type="predicted"/>
<organism evidence="1 2">
    <name type="scientific">Dendrobium chrysotoxum</name>
    <name type="common">Orchid</name>
    <dbReference type="NCBI Taxonomy" id="161865"/>
    <lineage>
        <taxon>Eukaryota</taxon>
        <taxon>Viridiplantae</taxon>
        <taxon>Streptophyta</taxon>
        <taxon>Embryophyta</taxon>
        <taxon>Tracheophyta</taxon>
        <taxon>Spermatophyta</taxon>
        <taxon>Magnoliopsida</taxon>
        <taxon>Liliopsida</taxon>
        <taxon>Asparagales</taxon>
        <taxon>Orchidaceae</taxon>
        <taxon>Epidendroideae</taxon>
        <taxon>Malaxideae</taxon>
        <taxon>Dendrobiinae</taxon>
        <taxon>Dendrobium</taxon>
    </lineage>
</organism>
<keyword evidence="2" id="KW-1185">Reference proteome</keyword>
<sequence>MQENFAFLPPMHSIHILYGNACRQSLAPTAVTRDRRPLYIDRAFVLRSVGSTLRFINGYGEALVSQQWKTSEALTWVSDLSTGKPLSLPSVQPWWSTCHQDWGPLSGIVSWHHLGKAVPIPQGSALCLALSYPLIFFQSVALAIQHQNCIHHFLLIKSADLGIIWSLPVIMYSGAVYPCVPMTLVVTWLLSPSGPSFASPKSESFAV</sequence>
<evidence type="ECO:0000313" key="1">
    <source>
        <dbReference type="EMBL" id="KAH0451595.1"/>
    </source>
</evidence>
<accession>A0AAV7G713</accession>
<name>A0AAV7G713_DENCH</name>
<dbReference type="Proteomes" id="UP000775213">
    <property type="component" value="Unassembled WGS sequence"/>
</dbReference>
<evidence type="ECO:0000313" key="2">
    <source>
        <dbReference type="Proteomes" id="UP000775213"/>
    </source>
</evidence>
<dbReference type="AlphaFoldDB" id="A0AAV7G713"/>
<protein>
    <submittedName>
        <fullName evidence="1">Uncharacterized protein</fullName>
    </submittedName>
</protein>